<evidence type="ECO:0000256" key="5">
    <source>
        <dbReference type="ARBA" id="ARBA00022989"/>
    </source>
</evidence>
<feature type="transmembrane region" description="Helical" evidence="8">
    <location>
        <begin position="73"/>
        <end position="94"/>
    </location>
</feature>
<organism evidence="9 10">
    <name type="scientific">Adineta steineri</name>
    <dbReference type="NCBI Taxonomy" id="433720"/>
    <lineage>
        <taxon>Eukaryota</taxon>
        <taxon>Metazoa</taxon>
        <taxon>Spiralia</taxon>
        <taxon>Gnathifera</taxon>
        <taxon>Rotifera</taxon>
        <taxon>Eurotatoria</taxon>
        <taxon>Bdelloidea</taxon>
        <taxon>Adinetida</taxon>
        <taxon>Adinetidae</taxon>
        <taxon>Adineta</taxon>
    </lineage>
</organism>
<dbReference type="InterPro" id="IPR038702">
    <property type="entry name" value="Na/K_ATPase_sub_beta_sf"/>
</dbReference>
<dbReference type="GO" id="GO:0006883">
    <property type="term" value="P:intracellular sodium ion homeostasis"/>
    <property type="evidence" value="ECO:0007669"/>
    <property type="project" value="TreeGrafter"/>
</dbReference>
<gene>
    <name evidence="9" type="ORF">JYZ213_LOCUS46844</name>
</gene>
<protein>
    <submittedName>
        <fullName evidence="9">Uncharacterized protein</fullName>
    </submittedName>
</protein>
<evidence type="ECO:0000256" key="8">
    <source>
        <dbReference type="SAM" id="Phobius"/>
    </source>
</evidence>
<keyword evidence="5 8" id="KW-1133">Transmembrane helix</keyword>
<dbReference type="Gene3D" id="2.60.40.1660">
    <property type="entry name" value="Na, k-atpase alpha subunit"/>
    <property type="match status" value="1"/>
</dbReference>
<dbReference type="PANTHER" id="PTHR11523">
    <property type="entry name" value="SODIUM/POTASSIUM-DEPENDENT ATPASE BETA SUBUNIT"/>
    <property type="match status" value="1"/>
</dbReference>
<proteinExistence type="inferred from homology"/>
<dbReference type="EMBL" id="CAJNOG010006503">
    <property type="protein sequence ID" value="CAF1560392.1"/>
    <property type="molecule type" value="Genomic_DNA"/>
</dbReference>
<dbReference type="Pfam" id="PF00287">
    <property type="entry name" value="Na_K-ATPase"/>
    <property type="match status" value="1"/>
</dbReference>
<evidence type="ECO:0000256" key="2">
    <source>
        <dbReference type="ARBA" id="ARBA00005876"/>
    </source>
</evidence>
<dbReference type="Proteomes" id="UP000663845">
    <property type="component" value="Unassembled WGS sequence"/>
</dbReference>
<evidence type="ECO:0000313" key="10">
    <source>
        <dbReference type="Proteomes" id="UP000663845"/>
    </source>
</evidence>
<comment type="similarity">
    <text evidence="2">Belongs to the X(+)/potassium ATPases subunit beta family.</text>
</comment>
<dbReference type="GO" id="GO:1990573">
    <property type="term" value="P:potassium ion import across plasma membrane"/>
    <property type="evidence" value="ECO:0007669"/>
    <property type="project" value="TreeGrafter"/>
</dbReference>
<dbReference type="InterPro" id="IPR000402">
    <property type="entry name" value="Na/K_ATPase_sub_beta"/>
</dbReference>
<feature type="compositionally biased region" description="Basic and acidic residues" evidence="7">
    <location>
        <begin position="1"/>
        <end position="10"/>
    </location>
</feature>
<feature type="region of interest" description="Disordered" evidence="7">
    <location>
        <begin position="1"/>
        <end position="39"/>
    </location>
</feature>
<evidence type="ECO:0000256" key="4">
    <source>
        <dbReference type="ARBA" id="ARBA00022968"/>
    </source>
</evidence>
<keyword evidence="4" id="KW-0735">Signal-anchor</keyword>
<name>A0A815XNR2_9BILA</name>
<feature type="non-terminal residue" evidence="9">
    <location>
        <position position="1"/>
    </location>
</feature>
<evidence type="ECO:0000256" key="7">
    <source>
        <dbReference type="SAM" id="MobiDB-lite"/>
    </source>
</evidence>
<comment type="subcellular location">
    <subcellularLocation>
        <location evidence="1">Membrane</location>
        <topology evidence="1">Single-pass type II membrane protein</topology>
    </subcellularLocation>
</comment>
<keyword evidence="3 8" id="KW-0812">Transmembrane</keyword>
<dbReference type="GO" id="GO:0030007">
    <property type="term" value="P:intracellular potassium ion homeostasis"/>
    <property type="evidence" value="ECO:0007669"/>
    <property type="project" value="TreeGrafter"/>
</dbReference>
<reference evidence="9" key="1">
    <citation type="submission" date="2021-02" db="EMBL/GenBank/DDBJ databases">
        <authorList>
            <person name="Nowell W R."/>
        </authorList>
    </citation>
    <scope>NUCLEOTIDE SEQUENCE</scope>
</reference>
<evidence type="ECO:0000256" key="3">
    <source>
        <dbReference type="ARBA" id="ARBA00022692"/>
    </source>
</evidence>
<accession>A0A815XNR2</accession>
<evidence type="ECO:0000256" key="1">
    <source>
        <dbReference type="ARBA" id="ARBA00004606"/>
    </source>
</evidence>
<dbReference type="GO" id="GO:0005890">
    <property type="term" value="C:sodium:potassium-exchanging ATPase complex"/>
    <property type="evidence" value="ECO:0007669"/>
    <property type="project" value="InterPro"/>
</dbReference>
<sequence>MASNNERSDDITLVPTNTGAEQRKDSHWNDDKLSGLPTKKKGNAAKAFMNFLYNPKKKTVLGRDSLNWAKLSAFYTVFYFFLGCFFVGLVYIFASILDRVEPRYHNTESAMAVRSTSAV</sequence>
<feature type="compositionally biased region" description="Basic and acidic residues" evidence="7">
    <location>
        <begin position="21"/>
        <end position="33"/>
    </location>
</feature>
<evidence type="ECO:0000256" key="6">
    <source>
        <dbReference type="ARBA" id="ARBA00023136"/>
    </source>
</evidence>
<dbReference type="GO" id="GO:0001671">
    <property type="term" value="F:ATPase activator activity"/>
    <property type="evidence" value="ECO:0007669"/>
    <property type="project" value="TreeGrafter"/>
</dbReference>
<keyword evidence="6 8" id="KW-0472">Membrane</keyword>
<comment type="caution">
    <text evidence="9">The sequence shown here is derived from an EMBL/GenBank/DDBJ whole genome shotgun (WGS) entry which is preliminary data.</text>
</comment>
<evidence type="ECO:0000313" key="9">
    <source>
        <dbReference type="EMBL" id="CAF1560392.1"/>
    </source>
</evidence>
<dbReference type="PANTHER" id="PTHR11523:SF28">
    <property type="entry name" value="NA_K-ATPASE BETA SUBUNIT ISOFORM 4-RELATED"/>
    <property type="match status" value="1"/>
</dbReference>
<dbReference type="GO" id="GO:0036376">
    <property type="term" value="P:sodium ion export across plasma membrane"/>
    <property type="evidence" value="ECO:0007669"/>
    <property type="project" value="TreeGrafter"/>
</dbReference>
<dbReference type="AlphaFoldDB" id="A0A815XNR2"/>